<sequence length="164" mass="19123">MFQIDDCVIYNAMGVYKVVDIRREQDISGSETQYYILKPVYGNNLTIKTPVDNNKTLMRKVLSKEEVLSLIESMHEQETIWIDNDRQRKEMFKAVLKTGDSRNWVKLIKTIHMKEQEKKAIGKKLTKADEEIMKIAEKNLYEEFAVALSIPPEEVSSYIMELVS</sequence>
<dbReference type="InterPro" id="IPR052531">
    <property type="entry name" value="CarD-like_regulator"/>
</dbReference>
<evidence type="ECO:0000259" key="1">
    <source>
        <dbReference type="SMART" id="SM01058"/>
    </source>
</evidence>
<dbReference type="SMART" id="SM01058">
    <property type="entry name" value="CarD_TRCF"/>
    <property type="match status" value="1"/>
</dbReference>
<proteinExistence type="predicted"/>
<dbReference type="Pfam" id="PF02559">
    <property type="entry name" value="CarD_TRCF_RID"/>
    <property type="match status" value="1"/>
</dbReference>
<dbReference type="InterPro" id="IPR036101">
    <property type="entry name" value="CarD-like/TRCF_RID_sf"/>
</dbReference>
<feature type="domain" description="CarD-like/TRCF RNAP-interacting" evidence="1">
    <location>
        <begin position="1"/>
        <end position="112"/>
    </location>
</feature>
<dbReference type="PANTHER" id="PTHR38447:SF1">
    <property type="entry name" value="RNA POLYMERASE-BINDING TRANSCRIPTION FACTOR CARD"/>
    <property type="match status" value="1"/>
</dbReference>
<dbReference type="AlphaFoldDB" id="A0A1M6H9I1"/>
<dbReference type="SUPFAM" id="SSF141259">
    <property type="entry name" value="CarD-like"/>
    <property type="match status" value="1"/>
</dbReference>
<dbReference type="EMBL" id="FQZP01000030">
    <property type="protein sequence ID" value="SHJ18816.1"/>
    <property type="molecule type" value="Genomic_DNA"/>
</dbReference>
<organism evidence="2 3">
    <name type="scientific">Thermoclostridium caenicola</name>
    <dbReference type="NCBI Taxonomy" id="659425"/>
    <lineage>
        <taxon>Bacteria</taxon>
        <taxon>Bacillati</taxon>
        <taxon>Bacillota</taxon>
        <taxon>Clostridia</taxon>
        <taxon>Eubacteriales</taxon>
        <taxon>Oscillospiraceae</taxon>
        <taxon>Thermoclostridium</taxon>
    </lineage>
</organism>
<dbReference type="GO" id="GO:0009303">
    <property type="term" value="P:rRNA transcription"/>
    <property type="evidence" value="ECO:0007669"/>
    <property type="project" value="TreeGrafter"/>
</dbReference>
<reference evidence="2 3" key="1">
    <citation type="submission" date="2016-11" db="EMBL/GenBank/DDBJ databases">
        <authorList>
            <person name="Varghese N."/>
            <person name="Submissions S."/>
        </authorList>
    </citation>
    <scope>NUCLEOTIDE SEQUENCE [LARGE SCALE GENOMIC DNA]</scope>
    <source>
        <strain evidence="2 3">DSM 19027</strain>
    </source>
</reference>
<keyword evidence="3" id="KW-1185">Reference proteome</keyword>
<dbReference type="OrthoDB" id="9786074at2"/>
<name>A0A1M6H9I1_9FIRM</name>
<dbReference type="RefSeq" id="WP_149678945.1">
    <property type="nucleotide sequence ID" value="NZ_FQZP01000030.1"/>
</dbReference>
<dbReference type="PANTHER" id="PTHR38447">
    <property type="entry name" value="TRANSCRIPTION FACTOR YDEB-RELATED"/>
    <property type="match status" value="1"/>
</dbReference>
<dbReference type="Gene3D" id="1.20.58.1290">
    <property type="entry name" value="CarD-like, C-terminal domain"/>
    <property type="match status" value="1"/>
</dbReference>
<protein>
    <submittedName>
        <fullName evidence="2">Transcriptional regulator, CarD family</fullName>
    </submittedName>
</protein>
<evidence type="ECO:0000313" key="3">
    <source>
        <dbReference type="Proteomes" id="UP000324781"/>
    </source>
</evidence>
<dbReference type="InterPro" id="IPR042215">
    <property type="entry name" value="CarD-like_C"/>
</dbReference>
<accession>A0A1M6H9I1</accession>
<dbReference type="Proteomes" id="UP000324781">
    <property type="component" value="Unassembled WGS sequence"/>
</dbReference>
<evidence type="ECO:0000313" key="2">
    <source>
        <dbReference type="EMBL" id="SHJ18816.1"/>
    </source>
</evidence>
<dbReference type="Gene3D" id="2.40.10.170">
    <property type="match status" value="1"/>
</dbReference>
<gene>
    <name evidence="2" type="ORF">SAMN05444373_103028</name>
</gene>
<dbReference type="InterPro" id="IPR003711">
    <property type="entry name" value="CarD-like/TRCF_RID"/>
</dbReference>